<dbReference type="SFLD" id="SFLDS00019">
    <property type="entry name" value="Glutathione_Transferase_(cytos"/>
    <property type="match status" value="3"/>
</dbReference>
<dbReference type="Pfam" id="PF13409">
    <property type="entry name" value="GST_N_2"/>
    <property type="match status" value="1"/>
</dbReference>
<evidence type="ECO:0000259" key="2">
    <source>
        <dbReference type="PROSITE" id="PS50405"/>
    </source>
</evidence>
<dbReference type="PROSITE" id="PS50405">
    <property type="entry name" value="GST_CTER"/>
    <property type="match status" value="3"/>
</dbReference>
<dbReference type="InterPro" id="IPR036249">
    <property type="entry name" value="Thioredoxin-like_sf"/>
</dbReference>
<name>A0A232FIF6_9HYME</name>
<dbReference type="Gene3D" id="1.20.1050.10">
    <property type="match status" value="3"/>
</dbReference>
<dbReference type="CDD" id="cd03045">
    <property type="entry name" value="GST_N_Delta_Epsilon"/>
    <property type="match status" value="2"/>
</dbReference>
<dbReference type="Pfam" id="PF02798">
    <property type="entry name" value="GST_N"/>
    <property type="match status" value="1"/>
</dbReference>
<dbReference type="InterPro" id="IPR010987">
    <property type="entry name" value="Glutathione-S-Trfase_C-like"/>
</dbReference>
<feature type="domain" description="GST C-terminal" evidence="2">
    <location>
        <begin position="122"/>
        <end position="239"/>
    </location>
</feature>
<evidence type="ECO:0008006" key="5">
    <source>
        <dbReference type="Google" id="ProtNLM"/>
    </source>
</evidence>
<evidence type="ECO:0000313" key="3">
    <source>
        <dbReference type="EMBL" id="OXU30526.1"/>
    </source>
</evidence>
<dbReference type="InterPro" id="IPR036282">
    <property type="entry name" value="Glutathione-S-Trfase_C_sf"/>
</dbReference>
<feature type="domain" description="GST N-terminal" evidence="1">
    <location>
        <begin position="453"/>
        <end position="560"/>
    </location>
</feature>
<dbReference type="PANTHER" id="PTHR43969">
    <property type="entry name" value="GLUTATHIONE S TRANSFERASE D10, ISOFORM A-RELATED"/>
    <property type="match status" value="1"/>
</dbReference>
<comment type="caution">
    <text evidence="3">The sequence shown here is derived from an EMBL/GenBank/DDBJ whole genome shotgun (WGS) entry which is preliminary data.</text>
</comment>
<dbReference type="PROSITE" id="PS50404">
    <property type="entry name" value="GST_NTER"/>
    <property type="match status" value="3"/>
</dbReference>
<feature type="domain" description="GST N-terminal" evidence="1">
    <location>
        <begin position="239"/>
        <end position="320"/>
    </location>
</feature>
<dbReference type="SUPFAM" id="SSF52833">
    <property type="entry name" value="Thioredoxin-like"/>
    <property type="match status" value="3"/>
</dbReference>
<dbReference type="STRING" id="543379.A0A232FIF6"/>
<reference evidence="3 4" key="1">
    <citation type="journal article" date="2017" name="Curr. Biol.">
        <title>The Evolution of Venom by Co-option of Single-Copy Genes.</title>
        <authorList>
            <person name="Martinson E.O."/>
            <person name="Mrinalini"/>
            <person name="Kelkar Y.D."/>
            <person name="Chang C.H."/>
            <person name="Werren J.H."/>
        </authorList>
    </citation>
    <scope>NUCLEOTIDE SEQUENCE [LARGE SCALE GENOMIC DNA]</scope>
    <source>
        <strain evidence="3 4">Alberta</strain>
        <tissue evidence="3">Whole body</tissue>
    </source>
</reference>
<dbReference type="SUPFAM" id="SSF47616">
    <property type="entry name" value="GST C-terminal domain-like"/>
    <property type="match status" value="3"/>
</dbReference>
<dbReference type="InterPro" id="IPR004046">
    <property type="entry name" value="GST_C"/>
</dbReference>
<sequence>MPVDLYQVPGSAPCRAVRLVAAALGVELNLKHTDLMAKEHLKPEFVKATNYIECLVHDSTCELLGKYDESCLFVRFFLALQMNPQHTVPTIDDNGFYLWESRAICQYLADKYGKNDSLYPKDPKQRAVVNQRLYFDMGLYQSFADYYYPQLFGGAPADSDKLQKVHDNLKFLETFLDGQKYLAGNNLTIADLLTATTYSNFPLTDVDVSKYTNTAKWFDRVKAEAPKYEQTNGEGLKAFKALIEQLKKNGPCRSVRLVAAALGIDLNLKYVNMKAGENRSPEFLKMNPQHAIPVLDDNGFYLSESRAICQYLADKYGKDDSLYPKDLAKRAVVNQRLFFDLATLYQSFFDCFLRPIWLKEPAAPIEELHEALDHLENFLEKQKYVAGDNLTIADIVLQCTLSNLWVFDFDFSKYQKVSKWFARVKSEVPKYKEINEEGLKSYKILIDRVKSINMIELYHMPNSPPCRAVRLTAHYIGVPLKLNFIDVFKGEHLSPEYEEVCIFFDFDSQFVKVSKRTSHTRTMFQINPEKKIPFLVDGDFKLGESRAIMIYLVEKYGKNSRILPSDPSGRALVNQALSFDIGTLFKAMAQYYFPVIFKIEETHSPERYEKLKDAFGILDRMLESQDYVAGRNLTIADLSIIATVTTAEALGFELEGKYKNVEKWIERTRVATPGYKKINVEGVEYLKRILEEMQGN</sequence>
<dbReference type="InterPro" id="IPR040079">
    <property type="entry name" value="Glutathione_S-Trfase"/>
</dbReference>
<proteinExistence type="predicted"/>
<feature type="domain" description="GST N-terminal" evidence="1">
    <location>
        <begin position="1"/>
        <end position="116"/>
    </location>
</feature>
<accession>A0A232FIF6</accession>
<keyword evidence="4" id="KW-1185">Reference proteome</keyword>
<feature type="domain" description="GST C-terminal" evidence="2">
    <location>
        <begin position="566"/>
        <end position="689"/>
    </location>
</feature>
<dbReference type="FunFam" id="1.20.1050.10:FF:000007">
    <property type="entry name" value="Glutathione S-transferase 1-1"/>
    <property type="match status" value="3"/>
</dbReference>
<dbReference type="AlphaFoldDB" id="A0A232FIF6"/>
<organism evidence="3 4">
    <name type="scientific">Trichomalopsis sarcophagae</name>
    <dbReference type="NCBI Taxonomy" id="543379"/>
    <lineage>
        <taxon>Eukaryota</taxon>
        <taxon>Metazoa</taxon>
        <taxon>Ecdysozoa</taxon>
        <taxon>Arthropoda</taxon>
        <taxon>Hexapoda</taxon>
        <taxon>Insecta</taxon>
        <taxon>Pterygota</taxon>
        <taxon>Neoptera</taxon>
        <taxon>Endopterygota</taxon>
        <taxon>Hymenoptera</taxon>
        <taxon>Apocrita</taxon>
        <taxon>Proctotrupomorpha</taxon>
        <taxon>Chalcidoidea</taxon>
        <taxon>Pteromalidae</taxon>
        <taxon>Pteromalinae</taxon>
        <taxon>Trichomalopsis</taxon>
    </lineage>
</organism>
<protein>
    <recommendedName>
        <fullName evidence="5">Glutathione transferase</fullName>
    </recommendedName>
</protein>
<dbReference type="Pfam" id="PF00043">
    <property type="entry name" value="GST_C"/>
    <property type="match status" value="3"/>
</dbReference>
<dbReference type="PANTHER" id="PTHR43969:SF7">
    <property type="entry name" value="GST-CONTAINING FLYWCH ZINC-FINGER PROTEIN"/>
    <property type="match status" value="1"/>
</dbReference>
<dbReference type="InterPro" id="IPR004045">
    <property type="entry name" value="Glutathione_S-Trfase_N"/>
</dbReference>
<feature type="domain" description="GST C-terminal" evidence="2">
    <location>
        <begin position="326"/>
        <end position="452"/>
    </location>
</feature>
<gene>
    <name evidence="3" type="ORF">TSAR_007329</name>
</gene>
<dbReference type="Pfam" id="PF13417">
    <property type="entry name" value="GST_N_3"/>
    <property type="match status" value="1"/>
</dbReference>
<dbReference type="Gene3D" id="3.40.30.10">
    <property type="entry name" value="Glutaredoxin"/>
    <property type="match status" value="3"/>
</dbReference>
<evidence type="ECO:0000313" key="4">
    <source>
        <dbReference type="Proteomes" id="UP000215335"/>
    </source>
</evidence>
<dbReference type="SFLD" id="SFLDG00358">
    <property type="entry name" value="Main_(cytGST)"/>
    <property type="match status" value="3"/>
</dbReference>
<dbReference type="GO" id="GO:0006749">
    <property type="term" value="P:glutathione metabolic process"/>
    <property type="evidence" value="ECO:0007669"/>
    <property type="project" value="TreeGrafter"/>
</dbReference>
<dbReference type="CDD" id="cd03177">
    <property type="entry name" value="GST_C_Delta_Epsilon"/>
    <property type="match status" value="3"/>
</dbReference>
<dbReference type="Proteomes" id="UP000215335">
    <property type="component" value="Unassembled WGS sequence"/>
</dbReference>
<evidence type="ECO:0000259" key="1">
    <source>
        <dbReference type="PROSITE" id="PS50404"/>
    </source>
</evidence>
<dbReference type="OrthoDB" id="2309723at2759"/>
<dbReference type="EMBL" id="NNAY01000153">
    <property type="protein sequence ID" value="OXU30526.1"/>
    <property type="molecule type" value="Genomic_DNA"/>
</dbReference>
<dbReference type="GO" id="GO:0004364">
    <property type="term" value="F:glutathione transferase activity"/>
    <property type="evidence" value="ECO:0007669"/>
    <property type="project" value="TreeGrafter"/>
</dbReference>
<dbReference type="FunFam" id="3.40.30.10:FF:000208">
    <property type="entry name" value="glutathione S-transferase 1"/>
    <property type="match status" value="1"/>
</dbReference>